<keyword evidence="2" id="KW-0328">Glycosyltransferase</keyword>
<evidence type="ECO:0000313" key="2">
    <source>
        <dbReference type="EMBL" id="PKQ66206.1"/>
    </source>
</evidence>
<keyword evidence="1" id="KW-1133">Transmembrane helix</keyword>
<evidence type="ECO:0000256" key="1">
    <source>
        <dbReference type="SAM" id="Phobius"/>
    </source>
</evidence>
<accession>A0A2N3I7D1</accession>
<feature type="transmembrane region" description="Helical" evidence="1">
    <location>
        <begin position="228"/>
        <end position="244"/>
    </location>
</feature>
<feature type="transmembrane region" description="Helical" evidence="1">
    <location>
        <begin position="180"/>
        <end position="198"/>
    </location>
</feature>
<dbReference type="GO" id="GO:0016757">
    <property type="term" value="F:glycosyltransferase activity"/>
    <property type="evidence" value="ECO:0007669"/>
    <property type="project" value="UniProtKB-KW"/>
</dbReference>
<keyword evidence="3" id="KW-1185">Reference proteome</keyword>
<organism evidence="2 3">
    <name type="scientific">Raineya orbicola</name>
    <dbReference type="NCBI Taxonomy" id="2016530"/>
    <lineage>
        <taxon>Bacteria</taxon>
        <taxon>Pseudomonadati</taxon>
        <taxon>Bacteroidota</taxon>
        <taxon>Cytophagia</taxon>
        <taxon>Cytophagales</taxon>
        <taxon>Raineyaceae</taxon>
        <taxon>Raineya</taxon>
    </lineage>
</organism>
<dbReference type="OrthoDB" id="9764517at2"/>
<dbReference type="AlphaFoldDB" id="A0A2N3I7D1"/>
<evidence type="ECO:0000313" key="3">
    <source>
        <dbReference type="Proteomes" id="UP000233387"/>
    </source>
</evidence>
<proteinExistence type="predicted"/>
<comment type="caution">
    <text evidence="2">The sequence shown here is derived from an EMBL/GenBank/DDBJ whole genome shotgun (WGS) entry which is preliminary data.</text>
</comment>
<feature type="transmembrane region" description="Helical" evidence="1">
    <location>
        <begin position="6"/>
        <end position="23"/>
    </location>
</feature>
<dbReference type="Proteomes" id="UP000233387">
    <property type="component" value="Unassembled WGS sequence"/>
</dbReference>
<name>A0A2N3I7D1_9BACT</name>
<reference evidence="2 3" key="1">
    <citation type="submission" date="2017-06" db="EMBL/GenBank/DDBJ databases">
        <title>Raineya orbicola gen. nov., sp. nov. a slightly thermophilic bacterium of the phylum Bacteroidetes and the description of Raineyaceae fam. nov.</title>
        <authorList>
            <person name="Albuquerque L."/>
            <person name="Polonia A.R.M."/>
            <person name="Barroso C."/>
            <person name="Froufe H.J.C."/>
            <person name="Lage O."/>
            <person name="Lobo-Da-Cunha A."/>
            <person name="Egas C."/>
            <person name="Da Costa M.S."/>
        </authorList>
    </citation>
    <scope>NUCLEOTIDE SEQUENCE [LARGE SCALE GENOMIC DNA]</scope>
    <source>
        <strain evidence="2 3">SPSPC-11</strain>
    </source>
</reference>
<keyword evidence="2" id="KW-0808">Transferase</keyword>
<feature type="transmembrane region" description="Helical" evidence="1">
    <location>
        <begin position="205"/>
        <end position="222"/>
    </location>
</feature>
<feature type="transmembrane region" description="Helical" evidence="1">
    <location>
        <begin position="249"/>
        <end position="264"/>
    </location>
</feature>
<feature type="transmembrane region" description="Helical" evidence="1">
    <location>
        <begin position="95"/>
        <end position="116"/>
    </location>
</feature>
<sequence length="614" mass="72171">MNFFIVFPFLSFVALFTILYSNSQSLSKNKTRESFLLTILIISVLIAISTEILSLFSLLNSFFISFLWIIILITLLVFYFYSFNKVRFWLANESYEKIAIIALACFLAGLLIIAILHPSTNWDSMTYHLSRVMHWKQNQNLQYYASHIERQIVFQGFAEYFILHTILLTQNDYFVNLPQWLSFVGLIAASSLIASELGISRKGQILTAFLVLAIPIALLQAYSTQNDLVGAFFSICSFWFFLKILKRKYQYSVLLGGSIGMAILTKGTSYLYLTPLILSFIILWLKNRTYVLLKAGFITAITIILLNTGLFFRNLSTFHNLLLANSKEVNAVKNQTYHLKSFYSNLIRGFSNNLVLPYLETTIFFDNIVRGLHKVAQIDIDDKRTSFTKFEMPYGQKLYSQDYAPSPLHAWIFLILLPIWYIFREKLSKEFRDTLFWGLSGFLLLIFMLKWQPFGVRFQIPFWTWVSIWLAYTIDVFWQKENKLKKWVFLMVYFLLSLKSVFYLYNSANLAFKEKKNVWNTPREELYFLARPNLYQDYKKLVEQIIQTRCKKIGLILKLDDWEYPLWQMLHNRGFYPEIRHIQVENIAKVLEDKNFQPCIIVKIDNHNGIAKIL</sequence>
<feature type="transmembrane region" description="Helical" evidence="1">
    <location>
        <begin position="62"/>
        <end position="83"/>
    </location>
</feature>
<feature type="transmembrane region" description="Helical" evidence="1">
    <location>
        <begin position="487"/>
        <end position="505"/>
    </location>
</feature>
<keyword evidence="1" id="KW-0472">Membrane</keyword>
<feature type="transmembrane region" description="Helical" evidence="1">
    <location>
        <begin position="292"/>
        <end position="312"/>
    </location>
</feature>
<feature type="transmembrane region" description="Helical" evidence="1">
    <location>
        <begin position="35"/>
        <end position="56"/>
    </location>
</feature>
<feature type="transmembrane region" description="Helical" evidence="1">
    <location>
        <begin position="403"/>
        <end position="423"/>
    </location>
</feature>
<keyword evidence="1" id="KW-0812">Transmembrane</keyword>
<feature type="transmembrane region" description="Helical" evidence="1">
    <location>
        <begin position="460"/>
        <end position="478"/>
    </location>
</feature>
<gene>
    <name evidence="2" type="ORF">Rain11_2444</name>
</gene>
<feature type="transmembrane region" description="Helical" evidence="1">
    <location>
        <begin position="435"/>
        <end position="454"/>
    </location>
</feature>
<dbReference type="EMBL" id="NKXO01000051">
    <property type="protein sequence ID" value="PKQ66206.1"/>
    <property type="molecule type" value="Genomic_DNA"/>
</dbReference>
<protein>
    <submittedName>
        <fullName evidence="2">Dolichyl-phosphate-mannose-protein mannosyltransferase</fullName>
    </submittedName>
</protein>